<protein>
    <submittedName>
        <fullName evidence="2">Uncharacterized protein</fullName>
    </submittedName>
</protein>
<reference evidence="2 3" key="1">
    <citation type="submission" date="2018-03" db="EMBL/GenBank/DDBJ databases">
        <title>Draft Genome Sequences of the Obligatory Marine Myxobacteria Enhygromyxa salina SWB007.</title>
        <authorList>
            <person name="Poehlein A."/>
            <person name="Moghaddam J.A."/>
            <person name="Harms H."/>
            <person name="Alanjari M."/>
            <person name="Koenig G.M."/>
            <person name="Daniel R."/>
            <person name="Schaeberle T.F."/>
        </authorList>
    </citation>
    <scope>NUCLEOTIDE SEQUENCE [LARGE SCALE GENOMIC DNA]</scope>
    <source>
        <strain evidence="2 3">SWB007</strain>
    </source>
</reference>
<evidence type="ECO:0000256" key="1">
    <source>
        <dbReference type="SAM" id="MobiDB-lite"/>
    </source>
</evidence>
<proteinExistence type="predicted"/>
<feature type="compositionally biased region" description="Basic and acidic residues" evidence="1">
    <location>
        <begin position="27"/>
        <end position="36"/>
    </location>
</feature>
<accession>A0A2S9XWU7</accession>
<sequence>MALIRRWVGGRSPTLPKAVMAAAKKNGKVEVDHGDTASKTPDAGPYDEKMWGTPAPGTSSLRQRKSAPESHSEPAASDRPAASREPSPRQG</sequence>
<name>A0A2S9XWU7_9BACT</name>
<dbReference type="EMBL" id="PVNL01000130">
    <property type="protein sequence ID" value="PRP97348.1"/>
    <property type="molecule type" value="Genomic_DNA"/>
</dbReference>
<evidence type="ECO:0000313" key="2">
    <source>
        <dbReference type="EMBL" id="PRP97348.1"/>
    </source>
</evidence>
<gene>
    <name evidence="2" type="ORF">ENSA7_66980</name>
</gene>
<feature type="region of interest" description="Disordered" evidence="1">
    <location>
        <begin position="25"/>
        <end position="91"/>
    </location>
</feature>
<dbReference type="RefSeq" id="WP_106093519.1">
    <property type="nucleotide sequence ID" value="NZ_PVNL01000130.1"/>
</dbReference>
<evidence type="ECO:0000313" key="3">
    <source>
        <dbReference type="Proteomes" id="UP000238823"/>
    </source>
</evidence>
<comment type="caution">
    <text evidence="2">The sequence shown here is derived from an EMBL/GenBank/DDBJ whole genome shotgun (WGS) entry which is preliminary data.</text>
</comment>
<organism evidence="2 3">
    <name type="scientific">Enhygromyxa salina</name>
    <dbReference type="NCBI Taxonomy" id="215803"/>
    <lineage>
        <taxon>Bacteria</taxon>
        <taxon>Pseudomonadati</taxon>
        <taxon>Myxococcota</taxon>
        <taxon>Polyangia</taxon>
        <taxon>Nannocystales</taxon>
        <taxon>Nannocystaceae</taxon>
        <taxon>Enhygromyxa</taxon>
    </lineage>
</organism>
<dbReference type="AlphaFoldDB" id="A0A2S9XWU7"/>
<dbReference type="Proteomes" id="UP000238823">
    <property type="component" value="Unassembled WGS sequence"/>
</dbReference>